<dbReference type="PANTHER" id="PTHR21666">
    <property type="entry name" value="PEPTIDASE-RELATED"/>
    <property type="match status" value="1"/>
</dbReference>
<dbReference type="Gene3D" id="2.70.70.10">
    <property type="entry name" value="Glucose Permease (Domain IIA)"/>
    <property type="match status" value="1"/>
</dbReference>
<comment type="cofactor">
    <cofactor evidence="1">
        <name>Zn(2+)</name>
        <dbReference type="ChEBI" id="CHEBI:29105"/>
    </cofactor>
</comment>
<keyword evidence="11" id="KW-1185">Reference proteome</keyword>
<comment type="subcellular location">
    <subcellularLocation>
        <location evidence="2">Cell envelope</location>
    </subcellularLocation>
</comment>
<dbReference type="Pfam" id="PF01551">
    <property type="entry name" value="Peptidase_M23"/>
    <property type="match status" value="1"/>
</dbReference>
<dbReference type="CDD" id="cd12797">
    <property type="entry name" value="M23_peptidase"/>
    <property type="match status" value="1"/>
</dbReference>
<organism evidence="10 11">
    <name type="scientific">Cryomorpha ignava</name>
    <dbReference type="NCBI Taxonomy" id="101383"/>
    <lineage>
        <taxon>Bacteria</taxon>
        <taxon>Pseudomonadati</taxon>
        <taxon>Bacteroidota</taxon>
        <taxon>Flavobacteriia</taxon>
        <taxon>Flavobacteriales</taxon>
        <taxon>Cryomorphaceae</taxon>
        <taxon>Cryomorpha</taxon>
    </lineage>
</organism>
<dbReference type="PANTHER" id="PTHR21666:SF288">
    <property type="entry name" value="CELL DIVISION PROTEIN YTFB"/>
    <property type="match status" value="1"/>
</dbReference>
<dbReference type="Proteomes" id="UP000486602">
    <property type="component" value="Unassembled WGS sequence"/>
</dbReference>
<sequence length="415" mass="47029">MRSLKLRFSYFSFLPILLVLGCTPDENTDLEYSDIEQSIEVEEIAERYGIPEASFKIYDGIIKKNQFLADILLGYGVPYGSIASLENVAKDVYDVRKLRQGDPYAMFCTKDSTESACYFVVETSPDTYVVYQLNDSIAAYIGKKPVVTKIREVGGVINSSLSQTIAENDLSPTLANKLSDIYAWTVDFYRIQRGDYFKVIFEEIYVDGQSIGIGHVLAAEFVHRDEAFYSYRFVQDSVANFFDQNGESLRKAFLKAPLKFSRISSKYTMKRYHPVQKRWKAHLGTDYAAPPGTPIMATGDGTVIASAYSKYNGNYVKIKHNSTYTTQYLHMSKRKVKVGQRIRQGDVIGLVGSTGLATGPHVCYRFWKNGNQVDPYKQDLPPSEPIESKYKDAFKLAMDTLAPLLERIHIEREDV</sequence>
<feature type="domain" description="Csd3-like second N-terminal" evidence="9">
    <location>
        <begin position="152"/>
        <end position="267"/>
    </location>
</feature>
<evidence type="ECO:0000256" key="5">
    <source>
        <dbReference type="ARBA" id="ARBA00022801"/>
    </source>
</evidence>
<evidence type="ECO:0000256" key="4">
    <source>
        <dbReference type="ARBA" id="ARBA00022723"/>
    </source>
</evidence>
<dbReference type="SUPFAM" id="SSF51261">
    <property type="entry name" value="Duplicated hybrid motif"/>
    <property type="match status" value="1"/>
</dbReference>
<evidence type="ECO:0000259" key="9">
    <source>
        <dbReference type="Pfam" id="PF19425"/>
    </source>
</evidence>
<keyword evidence="7" id="KW-0482">Metalloprotease</keyword>
<name>A0A7K3WSB4_9FLAO</name>
<proteinExistence type="predicted"/>
<dbReference type="InterPro" id="IPR011055">
    <property type="entry name" value="Dup_hybrid_motif"/>
</dbReference>
<evidence type="ECO:0000313" key="10">
    <source>
        <dbReference type="EMBL" id="NEN24573.1"/>
    </source>
</evidence>
<dbReference type="GO" id="GO:0004222">
    <property type="term" value="F:metalloendopeptidase activity"/>
    <property type="evidence" value="ECO:0007669"/>
    <property type="project" value="TreeGrafter"/>
</dbReference>
<evidence type="ECO:0000256" key="1">
    <source>
        <dbReference type="ARBA" id="ARBA00001947"/>
    </source>
</evidence>
<evidence type="ECO:0000256" key="7">
    <source>
        <dbReference type="ARBA" id="ARBA00023049"/>
    </source>
</evidence>
<evidence type="ECO:0000256" key="2">
    <source>
        <dbReference type="ARBA" id="ARBA00004196"/>
    </source>
</evidence>
<dbReference type="FunFam" id="2.70.70.10:FF:000002">
    <property type="entry name" value="Murein DD-endopeptidase MepM"/>
    <property type="match status" value="1"/>
</dbReference>
<dbReference type="PROSITE" id="PS51257">
    <property type="entry name" value="PROKAR_LIPOPROTEIN"/>
    <property type="match status" value="1"/>
</dbReference>
<keyword evidence="6" id="KW-0862">Zinc</keyword>
<dbReference type="AlphaFoldDB" id="A0A7K3WSB4"/>
<dbReference type="GO" id="GO:0006508">
    <property type="term" value="P:proteolysis"/>
    <property type="evidence" value="ECO:0007669"/>
    <property type="project" value="UniProtKB-KW"/>
</dbReference>
<keyword evidence="3" id="KW-0645">Protease</keyword>
<accession>A0A7K3WSB4</accession>
<dbReference type="InterPro" id="IPR050570">
    <property type="entry name" value="Cell_wall_metabolism_enzyme"/>
</dbReference>
<keyword evidence="5" id="KW-0378">Hydrolase</keyword>
<evidence type="ECO:0000256" key="6">
    <source>
        <dbReference type="ARBA" id="ARBA00022833"/>
    </source>
</evidence>
<evidence type="ECO:0000259" key="8">
    <source>
        <dbReference type="Pfam" id="PF01551"/>
    </source>
</evidence>
<reference evidence="10 11" key="1">
    <citation type="submission" date="2020-02" db="EMBL/GenBank/DDBJ databases">
        <title>Out from the shadows clarifying the taxonomy of the family Cryomorphaceae and related taxa by utilizing the GTDB taxonomic framework.</title>
        <authorList>
            <person name="Bowman J.P."/>
        </authorList>
    </citation>
    <scope>NUCLEOTIDE SEQUENCE [LARGE SCALE GENOMIC DNA]</scope>
    <source>
        <strain evidence="10 11">QSSC 1-22</strain>
    </source>
</reference>
<dbReference type="InterPro" id="IPR016047">
    <property type="entry name" value="M23ase_b-sheet_dom"/>
</dbReference>
<feature type="domain" description="M23ase beta-sheet core" evidence="8">
    <location>
        <begin position="281"/>
        <end position="375"/>
    </location>
</feature>
<dbReference type="GO" id="GO:0030313">
    <property type="term" value="C:cell envelope"/>
    <property type="evidence" value="ECO:0007669"/>
    <property type="project" value="UniProtKB-SubCell"/>
</dbReference>
<evidence type="ECO:0000256" key="3">
    <source>
        <dbReference type="ARBA" id="ARBA00022670"/>
    </source>
</evidence>
<dbReference type="InterPro" id="IPR045834">
    <property type="entry name" value="Csd3_N2"/>
</dbReference>
<gene>
    <name evidence="10" type="ORF">G3O08_13780</name>
</gene>
<protein>
    <submittedName>
        <fullName evidence="10">Peptidoglycan DD-metalloendopeptidase family protein</fullName>
    </submittedName>
</protein>
<comment type="caution">
    <text evidence="10">The sequence shown here is derived from an EMBL/GenBank/DDBJ whole genome shotgun (WGS) entry which is preliminary data.</text>
</comment>
<dbReference type="Gene3D" id="3.10.450.350">
    <property type="match status" value="1"/>
</dbReference>
<keyword evidence="4" id="KW-0479">Metal-binding</keyword>
<dbReference type="Pfam" id="PF19425">
    <property type="entry name" value="Csd3_N2"/>
    <property type="match status" value="1"/>
</dbReference>
<dbReference type="GO" id="GO:0046872">
    <property type="term" value="F:metal ion binding"/>
    <property type="evidence" value="ECO:0007669"/>
    <property type="project" value="UniProtKB-KW"/>
</dbReference>
<dbReference type="RefSeq" id="WP_163285966.1">
    <property type="nucleotide sequence ID" value="NZ_JAAGVY010000028.1"/>
</dbReference>
<dbReference type="EMBL" id="JAAGVY010000028">
    <property type="protein sequence ID" value="NEN24573.1"/>
    <property type="molecule type" value="Genomic_DNA"/>
</dbReference>
<evidence type="ECO:0000313" key="11">
    <source>
        <dbReference type="Proteomes" id="UP000486602"/>
    </source>
</evidence>